<protein>
    <submittedName>
        <fullName evidence="2">Uncharacterized protein</fullName>
    </submittedName>
</protein>
<accession>A0ABN1RZH5</accession>
<name>A0ABN1RZH5_9ACTN</name>
<keyword evidence="3" id="KW-1185">Reference proteome</keyword>
<reference evidence="2 3" key="1">
    <citation type="journal article" date="2019" name="Int. J. Syst. Evol. Microbiol.">
        <title>The Global Catalogue of Microorganisms (GCM) 10K type strain sequencing project: providing services to taxonomists for standard genome sequencing and annotation.</title>
        <authorList>
            <consortium name="The Broad Institute Genomics Platform"/>
            <consortium name="The Broad Institute Genome Sequencing Center for Infectious Disease"/>
            <person name="Wu L."/>
            <person name="Ma J."/>
        </authorList>
    </citation>
    <scope>NUCLEOTIDE SEQUENCE [LARGE SCALE GENOMIC DNA]</scope>
    <source>
        <strain evidence="2 3">JCM 10696</strain>
    </source>
</reference>
<feature type="compositionally biased region" description="Basic and acidic residues" evidence="1">
    <location>
        <begin position="59"/>
        <end position="73"/>
    </location>
</feature>
<dbReference type="Proteomes" id="UP001500665">
    <property type="component" value="Unassembled WGS sequence"/>
</dbReference>
<evidence type="ECO:0000313" key="3">
    <source>
        <dbReference type="Proteomes" id="UP001500665"/>
    </source>
</evidence>
<evidence type="ECO:0000256" key="1">
    <source>
        <dbReference type="SAM" id="MobiDB-lite"/>
    </source>
</evidence>
<evidence type="ECO:0000313" key="2">
    <source>
        <dbReference type="EMBL" id="GAA0968574.1"/>
    </source>
</evidence>
<comment type="caution">
    <text evidence="2">The sequence shown here is derived from an EMBL/GenBank/DDBJ whole genome shotgun (WGS) entry which is preliminary data.</text>
</comment>
<sequence length="94" mass="10232">MAEAFFDDLEVGAACEEPGGMGVAEVVHLELQAGVGGTGRQMWSRNQWRGMRPSVFQERGLRPDRRSSHHRPDPALTTAPSGSRGPTQCSRTVL</sequence>
<organism evidence="2 3">
    <name type="scientific">Actinocorallia libanotica</name>
    <dbReference type="NCBI Taxonomy" id="46162"/>
    <lineage>
        <taxon>Bacteria</taxon>
        <taxon>Bacillati</taxon>
        <taxon>Actinomycetota</taxon>
        <taxon>Actinomycetes</taxon>
        <taxon>Streptosporangiales</taxon>
        <taxon>Thermomonosporaceae</taxon>
        <taxon>Actinocorallia</taxon>
    </lineage>
</organism>
<feature type="region of interest" description="Disordered" evidence="1">
    <location>
        <begin position="35"/>
        <end position="94"/>
    </location>
</feature>
<dbReference type="EMBL" id="BAAAHH010000057">
    <property type="protein sequence ID" value="GAA0968574.1"/>
    <property type="molecule type" value="Genomic_DNA"/>
</dbReference>
<feature type="compositionally biased region" description="Polar residues" evidence="1">
    <location>
        <begin position="78"/>
        <end position="94"/>
    </location>
</feature>
<proteinExistence type="predicted"/>
<gene>
    <name evidence="2" type="ORF">GCM10009550_74150</name>
</gene>